<organism evidence="2 3">
    <name type="scientific">Lactuca virosa</name>
    <dbReference type="NCBI Taxonomy" id="75947"/>
    <lineage>
        <taxon>Eukaryota</taxon>
        <taxon>Viridiplantae</taxon>
        <taxon>Streptophyta</taxon>
        <taxon>Embryophyta</taxon>
        <taxon>Tracheophyta</taxon>
        <taxon>Spermatophyta</taxon>
        <taxon>Magnoliopsida</taxon>
        <taxon>eudicotyledons</taxon>
        <taxon>Gunneridae</taxon>
        <taxon>Pentapetalae</taxon>
        <taxon>asterids</taxon>
        <taxon>campanulids</taxon>
        <taxon>Asterales</taxon>
        <taxon>Asteraceae</taxon>
        <taxon>Cichorioideae</taxon>
        <taxon>Cichorieae</taxon>
        <taxon>Lactucinae</taxon>
        <taxon>Lactuca</taxon>
    </lineage>
</organism>
<dbReference type="PANTHER" id="PTHR48227:SF1">
    <property type="entry name" value="DNA LIGASE 1-LIKE"/>
    <property type="match status" value="1"/>
</dbReference>
<feature type="compositionally biased region" description="Basic residues" evidence="1">
    <location>
        <begin position="205"/>
        <end position="215"/>
    </location>
</feature>
<accession>A0AAU9NHZ4</accession>
<proteinExistence type="predicted"/>
<dbReference type="AlphaFoldDB" id="A0AAU9NHZ4"/>
<comment type="caution">
    <text evidence="2">The sequence shown here is derived from an EMBL/GenBank/DDBJ whole genome shotgun (WGS) entry which is preliminary data.</text>
</comment>
<protein>
    <submittedName>
        <fullName evidence="2">Uncharacterized protein</fullName>
    </submittedName>
</protein>
<gene>
    <name evidence="2" type="ORF">LVIROSA_LOCUS23673</name>
</gene>
<dbReference type="PANTHER" id="PTHR48227">
    <property type="entry name" value="DNA TOPOISOMERASE 1-LIKE"/>
    <property type="match status" value="1"/>
</dbReference>
<feature type="compositionally biased region" description="Basic residues" evidence="1">
    <location>
        <begin position="177"/>
        <end position="188"/>
    </location>
</feature>
<sequence length="215" mass="24528">MEINSFKLAHIRNLGSYHTGRCFNSPSPPKIEAEENGERSQRKLKALHSRFSNHIYLPSIVCASLNFWPLVRFNRLQMKTVSGKIVSTKAVNLSKAANILSKFVTSDNGASQSVSAYLRRASVAFNELVYFKKHNKLKKKANEDASTISDISQRNLQEDDVRVPKNDNVEDKSEDRKKKKKKKKKKRKNVEVDGGEIGNLEGPERKKRRRTEADE</sequence>
<evidence type="ECO:0000313" key="2">
    <source>
        <dbReference type="EMBL" id="CAH1437338.1"/>
    </source>
</evidence>
<feature type="compositionally biased region" description="Basic and acidic residues" evidence="1">
    <location>
        <begin position="156"/>
        <end position="176"/>
    </location>
</feature>
<evidence type="ECO:0000256" key="1">
    <source>
        <dbReference type="SAM" id="MobiDB-lite"/>
    </source>
</evidence>
<dbReference type="EMBL" id="CAKMRJ010004445">
    <property type="protein sequence ID" value="CAH1437338.1"/>
    <property type="molecule type" value="Genomic_DNA"/>
</dbReference>
<reference evidence="2 3" key="1">
    <citation type="submission" date="2022-01" db="EMBL/GenBank/DDBJ databases">
        <authorList>
            <person name="Xiong W."/>
            <person name="Schranz E."/>
        </authorList>
    </citation>
    <scope>NUCLEOTIDE SEQUENCE [LARGE SCALE GENOMIC DNA]</scope>
</reference>
<name>A0AAU9NHZ4_9ASTR</name>
<keyword evidence="3" id="KW-1185">Reference proteome</keyword>
<dbReference type="Proteomes" id="UP001157418">
    <property type="component" value="Unassembled WGS sequence"/>
</dbReference>
<feature type="compositionally biased region" description="Polar residues" evidence="1">
    <location>
        <begin position="144"/>
        <end position="155"/>
    </location>
</feature>
<feature type="region of interest" description="Disordered" evidence="1">
    <location>
        <begin position="141"/>
        <end position="215"/>
    </location>
</feature>
<evidence type="ECO:0000313" key="3">
    <source>
        <dbReference type="Proteomes" id="UP001157418"/>
    </source>
</evidence>